<evidence type="ECO:0000313" key="3">
    <source>
        <dbReference type="RefSeq" id="XP_052125444.1"/>
    </source>
</evidence>
<keyword evidence="1" id="KW-0732">Signal</keyword>
<organism evidence="2 3">
    <name type="scientific">Frankliniella occidentalis</name>
    <name type="common">Western flower thrips</name>
    <name type="synonym">Euthrips occidentalis</name>
    <dbReference type="NCBI Taxonomy" id="133901"/>
    <lineage>
        <taxon>Eukaryota</taxon>
        <taxon>Metazoa</taxon>
        <taxon>Ecdysozoa</taxon>
        <taxon>Arthropoda</taxon>
        <taxon>Hexapoda</taxon>
        <taxon>Insecta</taxon>
        <taxon>Pterygota</taxon>
        <taxon>Neoptera</taxon>
        <taxon>Paraneoptera</taxon>
        <taxon>Thysanoptera</taxon>
        <taxon>Terebrantia</taxon>
        <taxon>Thripoidea</taxon>
        <taxon>Thripidae</taxon>
        <taxon>Frankliniella</taxon>
    </lineage>
</organism>
<dbReference type="AlphaFoldDB" id="A0A9C6UE15"/>
<accession>A0A9C6UE15</accession>
<proteinExistence type="predicted"/>
<feature type="chain" id="PRO_5038867315" evidence="1">
    <location>
        <begin position="22"/>
        <end position="149"/>
    </location>
</feature>
<dbReference type="KEGG" id="foc:113215657"/>
<reference evidence="3" key="1">
    <citation type="submission" date="2025-08" db="UniProtKB">
        <authorList>
            <consortium name="RefSeq"/>
        </authorList>
    </citation>
    <scope>IDENTIFICATION</scope>
    <source>
        <tissue evidence="3">Whole organism</tissue>
    </source>
</reference>
<evidence type="ECO:0000313" key="2">
    <source>
        <dbReference type="Proteomes" id="UP000504606"/>
    </source>
</evidence>
<sequence length="149" mass="16821">MSCASSVLRCAALLSLHAVQSEFFPGRATPSKWIPSYAGPFVLYMDRMYSCPTPSNKENMFEVHIRPSHFRTPSLVQTTLQTISGNCTWKAVVDDTWAGNLKSDVWTNNQWKENSILYRIPKAFCSTVRTNFPGLYETIYQANASSNEP</sequence>
<keyword evidence="2" id="KW-1185">Reference proteome</keyword>
<feature type="signal peptide" evidence="1">
    <location>
        <begin position="1"/>
        <end position="21"/>
    </location>
</feature>
<dbReference type="GeneID" id="113215657"/>
<dbReference type="RefSeq" id="XP_052125444.1">
    <property type="nucleotide sequence ID" value="XM_052269484.1"/>
</dbReference>
<name>A0A9C6UE15_FRAOC</name>
<gene>
    <name evidence="3" type="primary">LOC113215657</name>
</gene>
<evidence type="ECO:0000256" key="1">
    <source>
        <dbReference type="SAM" id="SignalP"/>
    </source>
</evidence>
<protein>
    <submittedName>
        <fullName evidence="3">Uncharacterized protein LOC113215657</fullName>
    </submittedName>
</protein>
<dbReference type="Proteomes" id="UP000504606">
    <property type="component" value="Unplaced"/>
</dbReference>